<accession>A0A6G8FI30</accession>
<dbReference type="AlphaFoldDB" id="A0A6G8FI30"/>
<proteinExistence type="predicted"/>
<name>A0A6G8FI30_9MICO</name>
<sequence length="128" mass="14927">MSTGDRISVPPFATTKQACERAEMIRSARLRKLRVFPDHGRDWPLWDDSEQYTVCPSDYGLSAQLTDRLRLWMDEWIALANAALRSDDQYEGAKVSSSWFDLGDEITREIAIEVWNTADVYPEFRRFF</sequence>
<keyword evidence="2" id="KW-1185">Reference proteome</keyword>
<gene>
    <name evidence="1" type="ORF">G7067_05710</name>
</gene>
<dbReference type="KEGG" id="lins:G7067_05710"/>
<dbReference type="RefSeq" id="WP_166322638.1">
    <property type="nucleotide sequence ID" value="NZ_CP049934.1"/>
</dbReference>
<reference evidence="1 2" key="1">
    <citation type="submission" date="2020-03" db="EMBL/GenBank/DDBJ databases">
        <title>Leucobacter sp. nov., isolated from beetles.</title>
        <authorList>
            <person name="Hyun D.-W."/>
            <person name="Bae J.-W."/>
        </authorList>
    </citation>
    <scope>NUCLEOTIDE SEQUENCE [LARGE SCALE GENOMIC DNA]</scope>
    <source>
        <strain evidence="1 2">HDW9B</strain>
    </source>
</reference>
<protein>
    <submittedName>
        <fullName evidence="1">Uncharacterized protein</fullName>
    </submittedName>
</protein>
<evidence type="ECO:0000313" key="2">
    <source>
        <dbReference type="Proteomes" id="UP000501387"/>
    </source>
</evidence>
<dbReference type="Proteomes" id="UP000501387">
    <property type="component" value="Chromosome"/>
</dbReference>
<organism evidence="1 2">
    <name type="scientific">Leucobacter insecticola</name>
    <dbReference type="NCBI Taxonomy" id="2714934"/>
    <lineage>
        <taxon>Bacteria</taxon>
        <taxon>Bacillati</taxon>
        <taxon>Actinomycetota</taxon>
        <taxon>Actinomycetes</taxon>
        <taxon>Micrococcales</taxon>
        <taxon>Microbacteriaceae</taxon>
        <taxon>Leucobacter</taxon>
    </lineage>
</organism>
<evidence type="ECO:0000313" key="1">
    <source>
        <dbReference type="EMBL" id="QIM16025.1"/>
    </source>
</evidence>
<dbReference type="EMBL" id="CP049934">
    <property type="protein sequence ID" value="QIM16025.1"/>
    <property type="molecule type" value="Genomic_DNA"/>
</dbReference>